<organism evidence="1">
    <name type="scientific">marine sediment metagenome</name>
    <dbReference type="NCBI Taxonomy" id="412755"/>
    <lineage>
        <taxon>unclassified sequences</taxon>
        <taxon>metagenomes</taxon>
        <taxon>ecological metagenomes</taxon>
    </lineage>
</organism>
<accession>A0A0F9C4A6</accession>
<protein>
    <submittedName>
        <fullName evidence="1">Uncharacterized protein</fullName>
    </submittedName>
</protein>
<name>A0A0F9C4A6_9ZZZZ</name>
<comment type="caution">
    <text evidence="1">The sequence shown here is derived from an EMBL/GenBank/DDBJ whole genome shotgun (WGS) entry which is preliminary data.</text>
</comment>
<gene>
    <name evidence="1" type="ORF">LCGC14_2654190</name>
</gene>
<sequence>SKHGFLRKLGGGTANYLRADGTWAVPLGSGMVYPGAGIALSTGSAWGTSITNNSGKWNTAYTHSQVAGGNSVHVSVAENTAWDTAFGWGDHASGGYATASHAMATHSDETYYNISTSGTLGAGNATLGTIACGNTVVTGTLTSTGTVTIPTALTGVIRADSGVLSVESTAVVDADFGSAGILKTDGAGTYSILTDASGNWNTAFGWGDHSGQGYVAAHAILDGSVHNDSVADGVTRGSIIYGNATPKWDELIIGANGTVLTSDGTDISWAAAGGTDVKVGIDVGATADYLGALGTDGALRVTTNELTVADGGNFITLGLADHNTARTALGLAIGTDVAAAGANSDITSMTGITGAITTPTNLANKTTGTWSKSIGGTGDYADWATMIAAMPDLIAHAVTVTIEDGTTLTETCNLKNKNGLTTSAAITVQAEKYFPTSGAIPTADSATAT</sequence>
<feature type="non-terminal residue" evidence="1">
    <location>
        <position position="1"/>
    </location>
</feature>
<dbReference type="AlphaFoldDB" id="A0A0F9C4A6"/>
<feature type="non-terminal residue" evidence="1">
    <location>
        <position position="449"/>
    </location>
</feature>
<proteinExistence type="predicted"/>
<reference evidence="1" key="1">
    <citation type="journal article" date="2015" name="Nature">
        <title>Complex archaea that bridge the gap between prokaryotes and eukaryotes.</title>
        <authorList>
            <person name="Spang A."/>
            <person name="Saw J.H."/>
            <person name="Jorgensen S.L."/>
            <person name="Zaremba-Niedzwiedzka K."/>
            <person name="Martijn J."/>
            <person name="Lind A.E."/>
            <person name="van Eijk R."/>
            <person name="Schleper C."/>
            <person name="Guy L."/>
            <person name="Ettema T.J."/>
        </authorList>
    </citation>
    <scope>NUCLEOTIDE SEQUENCE</scope>
</reference>
<dbReference type="EMBL" id="LAZR01046113">
    <property type="protein sequence ID" value="KKK97294.1"/>
    <property type="molecule type" value="Genomic_DNA"/>
</dbReference>
<evidence type="ECO:0000313" key="1">
    <source>
        <dbReference type="EMBL" id="KKK97294.1"/>
    </source>
</evidence>